<dbReference type="InterPro" id="IPR036291">
    <property type="entry name" value="NAD(P)-bd_dom_sf"/>
</dbReference>
<dbReference type="EMBL" id="JACHMY010000001">
    <property type="protein sequence ID" value="MBB5841652.1"/>
    <property type="molecule type" value="Genomic_DNA"/>
</dbReference>
<dbReference type="Pfam" id="PF22725">
    <property type="entry name" value="GFO_IDH_MocA_C3"/>
    <property type="match status" value="1"/>
</dbReference>
<dbReference type="InterPro" id="IPR051450">
    <property type="entry name" value="Gfo/Idh/MocA_Oxidoreductases"/>
</dbReference>
<keyword evidence="4" id="KW-1185">Reference proteome</keyword>
<dbReference type="InterPro" id="IPR055170">
    <property type="entry name" value="GFO_IDH_MocA-like_dom"/>
</dbReference>
<feature type="domain" description="GFO/IDH/MocA-like oxidoreductase" evidence="2">
    <location>
        <begin position="129"/>
        <end position="242"/>
    </location>
</feature>
<dbReference type="RefSeq" id="WP_184805268.1">
    <property type="nucleotide sequence ID" value="NZ_JACHMY010000001.1"/>
</dbReference>
<gene>
    <name evidence="3" type="ORF">HDA39_008386</name>
</gene>
<comment type="caution">
    <text evidence="3">The sequence shown here is derived from an EMBL/GenBank/DDBJ whole genome shotgun (WGS) entry which is preliminary data.</text>
</comment>
<dbReference type="Proteomes" id="UP000549971">
    <property type="component" value="Unassembled WGS sequence"/>
</dbReference>
<dbReference type="PANTHER" id="PTHR43377:SF8">
    <property type="entry name" value="BLR3664 PROTEIN"/>
    <property type="match status" value="1"/>
</dbReference>
<dbReference type="Pfam" id="PF01408">
    <property type="entry name" value="GFO_IDH_MocA"/>
    <property type="match status" value="1"/>
</dbReference>
<evidence type="ECO:0000313" key="4">
    <source>
        <dbReference type="Proteomes" id="UP000549971"/>
    </source>
</evidence>
<sequence>MNAIRVALAGAGAIGEIVARDIYPGLTGTELVAVVDPDPDRAAAVAKHSKARAFGALGDALDDVDAVDIRVPHHLHTDVALAAIEHGRHVLVEKPIATTIEDARRIVDAARAAGVVLAVAENYPHLKAVQQARSLLDDGAIGETLALRSTRAYQLGGVWRRDWREGTGPAGGILLDQGTHQVSLIRQLAGPVTAVSAVASHETLTLTLQLDSGVVAHSLLTWQSPGTWDQTEATVYGDAGRLDVVVDYEQHQGGYAFWTPDRAERLGSENYYASHASIVDDWAAAIQQSRDPLVTGEDGLDDLAVVIAAADSWQANGAFVDVRRQQ</sequence>
<dbReference type="Gene3D" id="3.30.360.10">
    <property type="entry name" value="Dihydrodipicolinate Reductase, domain 2"/>
    <property type="match status" value="1"/>
</dbReference>
<dbReference type="SUPFAM" id="SSF51735">
    <property type="entry name" value="NAD(P)-binding Rossmann-fold domains"/>
    <property type="match status" value="1"/>
</dbReference>
<dbReference type="InterPro" id="IPR000683">
    <property type="entry name" value="Gfo/Idh/MocA-like_OxRdtase_N"/>
</dbReference>
<proteinExistence type="predicted"/>
<accession>A0A7W9MZR2</accession>
<dbReference type="GO" id="GO:0000166">
    <property type="term" value="F:nucleotide binding"/>
    <property type="evidence" value="ECO:0007669"/>
    <property type="project" value="InterPro"/>
</dbReference>
<evidence type="ECO:0000313" key="3">
    <source>
        <dbReference type="EMBL" id="MBB5841652.1"/>
    </source>
</evidence>
<name>A0A7W9MZR2_9ACTN</name>
<dbReference type="SUPFAM" id="SSF55347">
    <property type="entry name" value="Glyceraldehyde-3-phosphate dehydrogenase-like, C-terminal domain"/>
    <property type="match status" value="1"/>
</dbReference>
<dbReference type="Gene3D" id="3.40.50.720">
    <property type="entry name" value="NAD(P)-binding Rossmann-like Domain"/>
    <property type="match status" value="1"/>
</dbReference>
<organism evidence="3 4">
    <name type="scientific">Kribbella italica</name>
    <dbReference type="NCBI Taxonomy" id="1540520"/>
    <lineage>
        <taxon>Bacteria</taxon>
        <taxon>Bacillati</taxon>
        <taxon>Actinomycetota</taxon>
        <taxon>Actinomycetes</taxon>
        <taxon>Propionibacteriales</taxon>
        <taxon>Kribbellaceae</taxon>
        <taxon>Kribbella</taxon>
    </lineage>
</organism>
<dbReference type="AlphaFoldDB" id="A0A7W9MZR2"/>
<feature type="domain" description="Gfo/Idh/MocA-like oxidoreductase N-terminal" evidence="1">
    <location>
        <begin position="4"/>
        <end position="120"/>
    </location>
</feature>
<dbReference type="PANTHER" id="PTHR43377">
    <property type="entry name" value="BILIVERDIN REDUCTASE A"/>
    <property type="match status" value="1"/>
</dbReference>
<evidence type="ECO:0000259" key="1">
    <source>
        <dbReference type="Pfam" id="PF01408"/>
    </source>
</evidence>
<reference evidence="3 4" key="1">
    <citation type="submission" date="2020-08" db="EMBL/GenBank/DDBJ databases">
        <title>Sequencing the genomes of 1000 actinobacteria strains.</title>
        <authorList>
            <person name="Klenk H.-P."/>
        </authorList>
    </citation>
    <scope>NUCLEOTIDE SEQUENCE [LARGE SCALE GENOMIC DNA]</scope>
    <source>
        <strain evidence="3 4">DSM 28967</strain>
    </source>
</reference>
<protein>
    <submittedName>
        <fullName evidence="3">Putative dehydrogenase</fullName>
    </submittedName>
</protein>
<evidence type="ECO:0000259" key="2">
    <source>
        <dbReference type="Pfam" id="PF22725"/>
    </source>
</evidence>